<evidence type="ECO:0000256" key="10">
    <source>
        <dbReference type="ARBA" id="ARBA00023180"/>
    </source>
</evidence>
<keyword evidence="4" id="KW-0812">Transmembrane</keyword>
<feature type="signal peptide" evidence="12">
    <location>
        <begin position="1"/>
        <end position="17"/>
    </location>
</feature>
<keyword evidence="3" id="KW-1003">Cell membrane</keyword>
<dbReference type="GO" id="GO:0004930">
    <property type="term" value="F:G protein-coupled receptor activity"/>
    <property type="evidence" value="ECO:0007669"/>
    <property type="project" value="UniProtKB-KW"/>
</dbReference>
<comment type="similarity">
    <text evidence="2">Belongs to the G-protein coupled receptor 2 family. Mth subfamily.</text>
</comment>
<comment type="subcellular location">
    <subcellularLocation>
        <location evidence="1">Cell membrane</location>
        <topology evidence="1">Multi-pass membrane protein</topology>
    </subcellularLocation>
</comment>
<evidence type="ECO:0000256" key="5">
    <source>
        <dbReference type="ARBA" id="ARBA00022989"/>
    </source>
</evidence>
<dbReference type="InterPro" id="IPR010596">
    <property type="entry name" value="Methuselah_N_dom"/>
</dbReference>
<accession>A0A484ALS5</accession>
<keyword evidence="6" id="KW-0297">G-protein coupled receptor</keyword>
<proteinExistence type="inferred from homology"/>
<evidence type="ECO:0000256" key="9">
    <source>
        <dbReference type="ARBA" id="ARBA00023170"/>
    </source>
</evidence>
<dbReference type="SUPFAM" id="SSF63877">
    <property type="entry name" value="Methuselah ectodomain"/>
    <property type="match status" value="1"/>
</dbReference>
<keyword evidence="12" id="KW-0732">Signal</keyword>
<keyword evidence="15" id="KW-1185">Reference proteome</keyword>
<dbReference type="InterPro" id="IPR044860">
    <property type="entry name" value="Methusela_ecto_dom_1"/>
</dbReference>
<sequence length="48" mass="5159">MQLGLVTMLAIAGLAAAEIPGCDYSDTVDLSQSKRLPNGSYQYEKLII</sequence>
<reference evidence="14 15" key="1">
    <citation type="journal article" date="2019" name="J. Hered.">
        <title>An Improved Genome Assembly for Drosophila navojoa, the Basal Species in the mojavensis Cluster.</title>
        <authorList>
            <person name="Vanderlinde T."/>
            <person name="Dupim E.G."/>
            <person name="Nazario-Yepiz N.O."/>
            <person name="Carvalho A.B."/>
        </authorList>
    </citation>
    <scope>NUCLEOTIDE SEQUENCE [LARGE SCALE GENOMIC DNA]</scope>
    <source>
        <strain evidence="14">Navoj_Jal97</strain>
        <tissue evidence="14">Whole organism</tissue>
    </source>
</reference>
<dbReference type="Pfam" id="PF06652">
    <property type="entry name" value="Methuselah_N"/>
    <property type="match status" value="1"/>
</dbReference>
<evidence type="ECO:0000256" key="4">
    <source>
        <dbReference type="ARBA" id="ARBA00022692"/>
    </source>
</evidence>
<dbReference type="Proteomes" id="UP000295192">
    <property type="component" value="Unassembled WGS sequence"/>
</dbReference>
<keyword evidence="7" id="KW-0472">Membrane</keyword>
<dbReference type="AlphaFoldDB" id="A0A484ALS5"/>
<name>A0A484ALS5_DRONA</name>
<evidence type="ECO:0000256" key="3">
    <source>
        <dbReference type="ARBA" id="ARBA00022475"/>
    </source>
</evidence>
<keyword evidence="10" id="KW-0325">Glycoprotein</keyword>
<feature type="chain" id="PRO_5019719352" description="Methuselah N-terminal domain-containing protein" evidence="12">
    <location>
        <begin position="18"/>
        <end position="48"/>
    </location>
</feature>
<dbReference type="Gene3D" id="2.30.160.11">
    <property type="match status" value="1"/>
</dbReference>
<dbReference type="EMBL" id="LSRL02010163">
    <property type="protein sequence ID" value="TDG38143.1"/>
    <property type="molecule type" value="Genomic_DNA"/>
</dbReference>
<feature type="domain" description="Methuselah N-terminal" evidence="13">
    <location>
        <begin position="22"/>
        <end position="48"/>
    </location>
</feature>
<comment type="caution">
    <text evidence="14">The sequence shown here is derived from an EMBL/GenBank/DDBJ whole genome shotgun (WGS) entry which is preliminary data.</text>
</comment>
<evidence type="ECO:0000313" key="15">
    <source>
        <dbReference type="Proteomes" id="UP000295192"/>
    </source>
</evidence>
<evidence type="ECO:0000256" key="7">
    <source>
        <dbReference type="ARBA" id="ARBA00023136"/>
    </source>
</evidence>
<feature type="non-terminal residue" evidence="14">
    <location>
        <position position="48"/>
    </location>
</feature>
<protein>
    <recommendedName>
        <fullName evidence="13">Methuselah N-terminal domain-containing protein</fullName>
    </recommendedName>
</protein>
<dbReference type="InterPro" id="IPR036272">
    <property type="entry name" value="Methuselah_N_sf"/>
</dbReference>
<keyword evidence="8" id="KW-1015">Disulfide bond</keyword>
<organism evidence="14 15">
    <name type="scientific">Drosophila navojoa</name>
    <name type="common">Fruit fly</name>
    <dbReference type="NCBI Taxonomy" id="7232"/>
    <lineage>
        <taxon>Eukaryota</taxon>
        <taxon>Metazoa</taxon>
        <taxon>Ecdysozoa</taxon>
        <taxon>Arthropoda</taxon>
        <taxon>Hexapoda</taxon>
        <taxon>Insecta</taxon>
        <taxon>Pterygota</taxon>
        <taxon>Neoptera</taxon>
        <taxon>Endopterygota</taxon>
        <taxon>Diptera</taxon>
        <taxon>Brachycera</taxon>
        <taxon>Muscomorpha</taxon>
        <taxon>Ephydroidea</taxon>
        <taxon>Drosophilidae</taxon>
        <taxon>Drosophila</taxon>
    </lineage>
</organism>
<dbReference type="GO" id="GO:0005886">
    <property type="term" value="C:plasma membrane"/>
    <property type="evidence" value="ECO:0007669"/>
    <property type="project" value="UniProtKB-SubCell"/>
</dbReference>
<evidence type="ECO:0000256" key="8">
    <source>
        <dbReference type="ARBA" id="ARBA00023157"/>
    </source>
</evidence>
<evidence type="ECO:0000256" key="11">
    <source>
        <dbReference type="ARBA" id="ARBA00023224"/>
    </source>
</evidence>
<evidence type="ECO:0000313" key="14">
    <source>
        <dbReference type="EMBL" id="TDG38143.1"/>
    </source>
</evidence>
<evidence type="ECO:0000259" key="13">
    <source>
        <dbReference type="Pfam" id="PF06652"/>
    </source>
</evidence>
<dbReference type="OrthoDB" id="6134459at2759"/>
<keyword evidence="5" id="KW-1133">Transmembrane helix</keyword>
<evidence type="ECO:0000256" key="2">
    <source>
        <dbReference type="ARBA" id="ARBA00008979"/>
    </source>
</evidence>
<evidence type="ECO:0000256" key="12">
    <source>
        <dbReference type="SAM" id="SignalP"/>
    </source>
</evidence>
<keyword evidence="11" id="KW-0807">Transducer</keyword>
<evidence type="ECO:0000256" key="1">
    <source>
        <dbReference type="ARBA" id="ARBA00004651"/>
    </source>
</evidence>
<keyword evidence="9" id="KW-0675">Receptor</keyword>
<evidence type="ECO:0000256" key="6">
    <source>
        <dbReference type="ARBA" id="ARBA00023040"/>
    </source>
</evidence>
<gene>
    <name evidence="14" type="ORF">AWZ03_015435</name>
</gene>